<name>A0A0F7FGC7_9CREN</name>
<evidence type="ECO:0000256" key="3">
    <source>
        <dbReference type="SAM" id="Phobius"/>
    </source>
</evidence>
<evidence type="ECO:0000313" key="5">
    <source>
        <dbReference type="EMBL" id="AKG38154.1"/>
    </source>
</evidence>
<feature type="transmembrane region" description="Helical" evidence="3">
    <location>
        <begin position="272"/>
        <end position="293"/>
    </location>
</feature>
<organism evidence="5 6">
    <name type="scientific">Infirmifilum uzonense</name>
    <dbReference type="NCBI Taxonomy" id="1550241"/>
    <lineage>
        <taxon>Archaea</taxon>
        <taxon>Thermoproteota</taxon>
        <taxon>Thermoprotei</taxon>
        <taxon>Thermofilales</taxon>
        <taxon>Thermofilaceae</taxon>
        <taxon>Infirmifilum</taxon>
    </lineage>
</organism>
<proteinExistence type="predicted"/>
<dbReference type="KEGG" id="thf:MA03_01045"/>
<dbReference type="Pfam" id="PF00535">
    <property type="entry name" value="Glycos_transf_2"/>
    <property type="match status" value="1"/>
</dbReference>
<reference evidence="5 6" key="1">
    <citation type="journal article" date="2015" name="Stand. Genomic Sci.">
        <title>Complete genome sequence of and proposal of Thermofilum uzonense sp. nov. a novel hyperthermophilic crenarchaeon and emended description of the genus Thermofilum.</title>
        <authorList>
            <person name="Toshchakov S.V."/>
            <person name="Korzhenkov A.A."/>
            <person name="Samarov N.I."/>
            <person name="Mazunin I.O."/>
            <person name="Mozhey O.I."/>
            <person name="Shmyr I.S."/>
            <person name="Derbikova K.S."/>
            <person name="Taranov E.A."/>
            <person name="Dominova I.N."/>
            <person name="Bonch-Osmolovskaya E.A."/>
            <person name="Patrushev M.V."/>
            <person name="Podosokorskaya O.A."/>
            <person name="Kublanov I.V."/>
        </authorList>
    </citation>
    <scope>NUCLEOTIDE SEQUENCE [LARGE SCALE GENOMIC DNA]</scope>
    <source>
        <strain evidence="5 6">1807-2</strain>
    </source>
</reference>
<dbReference type="PANTHER" id="PTHR43630:SF1">
    <property type="entry name" value="POLY-BETA-1,6-N-ACETYL-D-GLUCOSAMINE SYNTHASE"/>
    <property type="match status" value="1"/>
</dbReference>
<evidence type="ECO:0000259" key="4">
    <source>
        <dbReference type="Pfam" id="PF00535"/>
    </source>
</evidence>
<dbReference type="GO" id="GO:0016757">
    <property type="term" value="F:glycosyltransferase activity"/>
    <property type="evidence" value="ECO:0007669"/>
    <property type="project" value="UniProtKB-KW"/>
</dbReference>
<dbReference type="GeneID" id="25400774"/>
<feature type="transmembrane region" description="Helical" evidence="3">
    <location>
        <begin position="305"/>
        <end position="323"/>
    </location>
</feature>
<evidence type="ECO:0000256" key="2">
    <source>
        <dbReference type="ARBA" id="ARBA00022679"/>
    </source>
</evidence>
<dbReference type="AlphaFoldDB" id="A0A0F7FGC7"/>
<dbReference type="SUPFAM" id="SSF53448">
    <property type="entry name" value="Nucleotide-diphospho-sugar transferases"/>
    <property type="match status" value="1"/>
</dbReference>
<keyword evidence="2" id="KW-0808">Transferase</keyword>
<accession>A0A0F7FGC7</accession>
<dbReference type="PATRIC" id="fig|1550241.5.peg.212"/>
<keyword evidence="3" id="KW-0812">Transmembrane</keyword>
<dbReference type="Proteomes" id="UP000067434">
    <property type="component" value="Chromosome"/>
</dbReference>
<keyword evidence="3" id="KW-1133">Transmembrane helix</keyword>
<dbReference type="CDD" id="cd06423">
    <property type="entry name" value="CESA_like"/>
    <property type="match status" value="1"/>
</dbReference>
<dbReference type="Gene3D" id="3.90.550.10">
    <property type="entry name" value="Spore Coat Polysaccharide Biosynthesis Protein SpsA, Chain A"/>
    <property type="match status" value="1"/>
</dbReference>
<dbReference type="EMBL" id="CP009961">
    <property type="protein sequence ID" value="AKG38154.1"/>
    <property type="molecule type" value="Genomic_DNA"/>
</dbReference>
<dbReference type="PANTHER" id="PTHR43630">
    <property type="entry name" value="POLY-BETA-1,6-N-ACETYL-D-GLUCOSAMINE SYNTHASE"/>
    <property type="match status" value="1"/>
</dbReference>
<feature type="transmembrane region" description="Helical" evidence="3">
    <location>
        <begin position="245"/>
        <end position="266"/>
    </location>
</feature>
<feature type="domain" description="Glycosyltransferase 2-like" evidence="4">
    <location>
        <begin position="6"/>
        <end position="168"/>
    </location>
</feature>
<gene>
    <name evidence="5" type="ORF">MA03_01045</name>
</gene>
<feature type="transmembrane region" description="Helical" evidence="3">
    <location>
        <begin position="335"/>
        <end position="359"/>
    </location>
</feature>
<evidence type="ECO:0000256" key="1">
    <source>
        <dbReference type="ARBA" id="ARBA00022676"/>
    </source>
</evidence>
<dbReference type="RefSeq" id="WP_052883495.1">
    <property type="nucleotide sequence ID" value="NZ_CP009961.1"/>
</dbReference>
<evidence type="ECO:0000313" key="6">
    <source>
        <dbReference type="Proteomes" id="UP000067434"/>
    </source>
</evidence>
<dbReference type="InterPro" id="IPR001173">
    <property type="entry name" value="Glyco_trans_2-like"/>
</dbReference>
<keyword evidence="3" id="KW-0472">Membrane</keyword>
<keyword evidence="1" id="KW-0328">Glycosyltransferase</keyword>
<dbReference type="HOGENOM" id="CLU_779883_0_0_2"/>
<dbReference type="STRING" id="1550241.MA03_01045"/>
<keyword evidence="6" id="KW-1185">Reference proteome</keyword>
<dbReference type="InterPro" id="IPR029044">
    <property type="entry name" value="Nucleotide-diphossugar_trans"/>
</dbReference>
<dbReference type="OrthoDB" id="46222at2157"/>
<protein>
    <recommendedName>
        <fullName evidence="4">Glycosyltransferase 2-like domain-containing protein</fullName>
    </recommendedName>
</protein>
<sequence length="370" mass="43068">MRPKITVILTAYREPENIQQLLEFFLQNSLGDTIEVIASVDEPSEKLKEILSMYREKIVLSVSDVRRGKVAALNDALSLARGEVLIFLDSDVTIRDSAFLDALLKEIEKYDVMEIKKISKNKGLIGKLIYYDYLSFGIASYIFDRRVKRCAGLNGAAFAFRRNALKELGGFKNCLLEDMDIGFRSFYLNLRYRYFYSSYVVVDPPSSVREWINQRLRWSQGAWLWLKEYFPLLYKGSLSYPLESLSALVVMFPWIFIFMAEILLFFPAISGFLVTLWHLGLGFFAPLLPIVYLADAVLAFLPPQIYFTIPYFLAYSTIVYAFGRRIGYEVKPLWLTLYFFFYSPIWSSIMMASFLRTFILKKVDTRDWKI</sequence>